<dbReference type="OrthoDB" id="129241at2759"/>
<gene>
    <name evidence="1" type="ORF">JG687_00015165</name>
</gene>
<protein>
    <submittedName>
        <fullName evidence="1">Uncharacterized protein</fullName>
    </submittedName>
</protein>
<organism evidence="1 2">
    <name type="scientific">Phytophthora cactorum</name>
    <dbReference type="NCBI Taxonomy" id="29920"/>
    <lineage>
        <taxon>Eukaryota</taxon>
        <taxon>Sar</taxon>
        <taxon>Stramenopiles</taxon>
        <taxon>Oomycota</taxon>
        <taxon>Peronosporomycetes</taxon>
        <taxon>Peronosporales</taxon>
        <taxon>Peronosporaceae</taxon>
        <taxon>Phytophthora</taxon>
    </lineage>
</organism>
<dbReference type="Proteomes" id="UP000688947">
    <property type="component" value="Unassembled WGS sequence"/>
</dbReference>
<dbReference type="AlphaFoldDB" id="A0A8T1TXI3"/>
<proteinExistence type="predicted"/>
<dbReference type="PANTHER" id="PTHR37067:SF3">
    <property type="entry name" value="PX DOMAIN-CONTAINING PROTEIN"/>
    <property type="match status" value="1"/>
</dbReference>
<dbReference type="PANTHER" id="PTHR37067">
    <property type="entry name" value="PX DOMAIN-CONTAINING PROTEIN"/>
    <property type="match status" value="1"/>
</dbReference>
<reference evidence="1" key="1">
    <citation type="submission" date="2021-01" db="EMBL/GenBank/DDBJ databases">
        <title>Phytophthora aleatoria, a newly-described species from Pinus radiata is distinct from Phytophthora cactorum isolates based on comparative genomics.</title>
        <authorList>
            <person name="Mcdougal R."/>
            <person name="Panda P."/>
            <person name="Williams N."/>
            <person name="Studholme D.J."/>
        </authorList>
    </citation>
    <scope>NUCLEOTIDE SEQUENCE</scope>
    <source>
        <strain evidence="1">NZFS 3830</strain>
    </source>
</reference>
<dbReference type="EMBL" id="JAENGZ010001313">
    <property type="protein sequence ID" value="KAG6948941.1"/>
    <property type="molecule type" value="Genomic_DNA"/>
</dbReference>
<evidence type="ECO:0000313" key="2">
    <source>
        <dbReference type="Proteomes" id="UP000688947"/>
    </source>
</evidence>
<evidence type="ECO:0000313" key="1">
    <source>
        <dbReference type="EMBL" id="KAG6948941.1"/>
    </source>
</evidence>
<comment type="caution">
    <text evidence="1">The sequence shown here is derived from an EMBL/GenBank/DDBJ whole genome shotgun (WGS) entry which is preliminary data.</text>
</comment>
<name>A0A8T1TXI3_9STRA</name>
<sequence>MWTFSLAFDSSTHQNRSYLDVRVRFGITGTINNFHLLRCKVQFVVLQGKEALLSEQHQLLRGLVVTFKMTSGMVVH</sequence>
<accession>A0A8T1TXI3</accession>